<dbReference type="EMBL" id="JBHMAG010000018">
    <property type="protein sequence ID" value="MFB9755580.1"/>
    <property type="molecule type" value="Genomic_DNA"/>
</dbReference>
<sequence>MRIGAFLLGGLAGAAVVMYVQRNNPMSFMGMGSSRTHERNKTARSGKNFSSHASSGSFSESAWNGSGLDQLEKLIKKDPAVKSQVDEILHKSQESFMTQ</sequence>
<proteinExistence type="predicted"/>
<evidence type="ECO:0000256" key="1">
    <source>
        <dbReference type="SAM" id="MobiDB-lite"/>
    </source>
</evidence>
<reference evidence="2 3" key="1">
    <citation type="submission" date="2024-09" db="EMBL/GenBank/DDBJ databases">
        <authorList>
            <person name="Sun Q."/>
            <person name="Mori K."/>
        </authorList>
    </citation>
    <scope>NUCLEOTIDE SEQUENCE [LARGE SCALE GENOMIC DNA]</scope>
    <source>
        <strain evidence="2 3">JCM 12520</strain>
    </source>
</reference>
<feature type="compositionally biased region" description="Low complexity" evidence="1">
    <location>
        <begin position="45"/>
        <end position="64"/>
    </location>
</feature>
<gene>
    <name evidence="2" type="ORF">ACFFNY_28720</name>
</gene>
<name>A0ABV5W4S5_9BACL</name>
<evidence type="ECO:0000313" key="3">
    <source>
        <dbReference type="Proteomes" id="UP001589619"/>
    </source>
</evidence>
<comment type="caution">
    <text evidence="2">The sequence shown here is derived from an EMBL/GenBank/DDBJ whole genome shotgun (WGS) entry which is preliminary data.</text>
</comment>
<protein>
    <submittedName>
        <fullName evidence="2">Uncharacterized protein</fullName>
    </submittedName>
</protein>
<feature type="region of interest" description="Disordered" evidence="1">
    <location>
        <begin position="30"/>
        <end position="64"/>
    </location>
</feature>
<dbReference type="Proteomes" id="UP001589619">
    <property type="component" value="Unassembled WGS sequence"/>
</dbReference>
<keyword evidence="3" id="KW-1185">Reference proteome</keyword>
<organism evidence="2 3">
    <name type="scientific">Paenibacillus hodogayensis</name>
    <dbReference type="NCBI Taxonomy" id="279208"/>
    <lineage>
        <taxon>Bacteria</taxon>
        <taxon>Bacillati</taxon>
        <taxon>Bacillota</taxon>
        <taxon>Bacilli</taxon>
        <taxon>Bacillales</taxon>
        <taxon>Paenibacillaceae</taxon>
        <taxon>Paenibacillus</taxon>
    </lineage>
</organism>
<accession>A0ABV5W4S5</accession>
<dbReference type="RefSeq" id="WP_344908656.1">
    <property type="nucleotide sequence ID" value="NZ_BAAAYO010000006.1"/>
</dbReference>
<evidence type="ECO:0000313" key="2">
    <source>
        <dbReference type="EMBL" id="MFB9755580.1"/>
    </source>
</evidence>